<sequence length="891" mass="100604">MEFEFDPDLEYQQEAIDAVTDVFDGQPNVGEQPAFGTHGTTVPNELALSEEQLTANTRKVQRRHDLAQSDDLYRAADGETTDLLSFSVDMETGTGKTYVYLRTIHELYRRYGWRKFLIVVPSVAIREGVVKTIQQTRAHFDSLYSRPPFNWTEYDSSTLSDVIRFGSSSQIEVMVMTLQSINRSDENVMFRPHDKLNGDRPVDRIAATNPIAVLDEPQNMEGEKSKAAISALDPLCTLRYSATHRRIRNKVYELSPVDAHEKGLVKTIEVLSVVQDEDFDKRYVRPLSFDAGPKARIELYKDRSTGAQLGKKTVRAGDSLYAASNGLPPYEGVEVASIDARHEVIELSDGTRLHSGESTDTDIETIQHRQIRETVREHFEKALDYRRDGIKVLSLFFIDRIDNFRGRSGDETGHLWEAFCEAFTELKAEDRYSDLFPDQSPEDVAGAYFATTTSGDIKVRESSIRDDVESYELIMRDKETLLSADEPTQFIFSHSALQEGWDNPNVFQICTLNNTVSSVKKRQEIGRGVRLPVYQDGTRLPPGDRRNRLPVIANESYADYADDLQAEYSSATDYGDDMRAQTNDHRDRTVVTPRTEVVDESPAFARLWERIAPKTTYTTTIDSPALVESAAAELAGVTVDEPRLRVSRGELSMDDGADIETVGIASQVESVDRDGPLPDVVSHITAETGLTKQTVAEIILESETVDQLLKNPHAYRVAARETIDAVKTEYVVEHIDYERIGDAHPTDILSEVETYAENTVSVDKSVYDKVICDSEGERRFARRLDRDDSVALFIKLPREYQLPTPIGPYNPDWAVLFDKETAVRADAEDRRLYLIRETKFGTEDDLRPSEATKIECARAHYDALNVDFDLATDFRDDDIIEDVLNIDVDAE</sequence>
<dbReference type="EMBL" id="NEDJ01000005">
    <property type="protein sequence ID" value="OSP10392.1"/>
    <property type="molecule type" value="Genomic_DNA"/>
</dbReference>
<dbReference type="InterPro" id="IPR045572">
    <property type="entry name" value="RE_endonuc_C"/>
</dbReference>
<dbReference type="AlphaFoldDB" id="A0A1X4HAX5"/>
<comment type="caution">
    <text evidence="3">The sequence shown here is derived from an EMBL/GenBank/DDBJ whole genome shotgun (WGS) entry which is preliminary data.</text>
</comment>
<gene>
    <name evidence="3" type="ORF">B9H04_02925</name>
</gene>
<accession>A0A1X4HAX5</accession>
<dbReference type="Proteomes" id="UP000193587">
    <property type="component" value="Unassembled WGS sequence"/>
</dbReference>
<dbReference type="Pfam" id="PF04851">
    <property type="entry name" value="ResIII"/>
    <property type="match status" value="1"/>
</dbReference>
<evidence type="ECO:0000313" key="3">
    <source>
        <dbReference type="EMBL" id="OSP10392.1"/>
    </source>
</evidence>
<organism evidence="3 4">
    <name type="scientific">Halorubrum ezzemoulense DSM 17463</name>
    <dbReference type="NCBI Taxonomy" id="1121945"/>
    <lineage>
        <taxon>Archaea</taxon>
        <taxon>Methanobacteriati</taxon>
        <taxon>Methanobacteriota</taxon>
        <taxon>Stenosarchaea group</taxon>
        <taxon>Halobacteria</taxon>
        <taxon>Halobacteriales</taxon>
        <taxon>Haloferacaceae</taxon>
        <taxon>Halorubrum</taxon>
    </lineage>
</organism>
<dbReference type="GO" id="GO:0015668">
    <property type="term" value="F:type III site-specific deoxyribonuclease activity"/>
    <property type="evidence" value="ECO:0007669"/>
    <property type="project" value="InterPro"/>
</dbReference>
<dbReference type="RefSeq" id="WP_085682433.1">
    <property type="nucleotide sequence ID" value="NZ_NEDJ01000005.1"/>
</dbReference>
<dbReference type="SUPFAM" id="SSF52540">
    <property type="entry name" value="P-loop containing nucleoside triphosphate hydrolases"/>
    <property type="match status" value="2"/>
</dbReference>
<dbReference type="PANTHER" id="PTHR47396:SF1">
    <property type="entry name" value="ATP-DEPENDENT HELICASE IRC3-RELATED"/>
    <property type="match status" value="1"/>
</dbReference>
<dbReference type="InterPro" id="IPR027417">
    <property type="entry name" value="P-loop_NTPase"/>
</dbReference>
<dbReference type="STRING" id="1121945.GCA_000421805_00069"/>
<dbReference type="Pfam" id="PF19778">
    <property type="entry name" value="RE_endonuc"/>
    <property type="match status" value="1"/>
</dbReference>
<reference evidence="3 4" key="1">
    <citation type="submission" date="2017-04" db="EMBL/GenBank/DDBJ databases">
        <title>MLSA of the genus Halorubrum.</title>
        <authorList>
            <person name="De La Haba R."/>
            <person name="Sanchez-Porro C."/>
            <person name="Infante-Dominguez C."/>
            <person name="Ventosa A."/>
        </authorList>
    </citation>
    <scope>NUCLEOTIDE SEQUENCE [LARGE SCALE GENOMIC DNA]</scope>
    <source>
        <strain evidence="3 4">DSM 17463</strain>
    </source>
</reference>
<dbReference type="GO" id="GO:0005524">
    <property type="term" value="F:ATP binding"/>
    <property type="evidence" value="ECO:0007669"/>
    <property type="project" value="InterPro"/>
</dbReference>
<dbReference type="InterPro" id="IPR006935">
    <property type="entry name" value="Helicase/UvrB_N"/>
</dbReference>
<proteinExistence type="predicted"/>
<name>A0A1X4HAX5_HALEZ</name>
<protein>
    <submittedName>
        <fullName evidence="3">Uncharacterized protein</fullName>
    </submittedName>
</protein>
<dbReference type="GO" id="GO:0003677">
    <property type="term" value="F:DNA binding"/>
    <property type="evidence" value="ECO:0007669"/>
    <property type="project" value="InterPro"/>
</dbReference>
<dbReference type="Gene3D" id="3.40.50.300">
    <property type="entry name" value="P-loop containing nucleotide triphosphate hydrolases"/>
    <property type="match status" value="1"/>
</dbReference>
<dbReference type="InterPro" id="IPR050742">
    <property type="entry name" value="Helicase_Restrict-Modif_Enz"/>
</dbReference>
<evidence type="ECO:0000313" key="4">
    <source>
        <dbReference type="Proteomes" id="UP000193587"/>
    </source>
</evidence>
<dbReference type="PANTHER" id="PTHR47396">
    <property type="entry name" value="TYPE I RESTRICTION ENZYME ECOKI R PROTEIN"/>
    <property type="match status" value="1"/>
</dbReference>
<feature type="domain" description="Type III restriction enzyme C-terminal endonuclease" evidence="2">
    <location>
        <begin position="764"/>
        <end position="870"/>
    </location>
</feature>
<feature type="domain" description="Helicase/UvrB N-terminal" evidence="1">
    <location>
        <begin position="11"/>
        <end position="245"/>
    </location>
</feature>
<dbReference type="GO" id="GO:0005829">
    <property type="term" value="C:cytosol"/>
    <property type="evidence" value="ECO:0007669"/>
    <property type="project" value="TreeGrafter"/>
</dbReference>
<dbReference type="eggNOG" id="arCOG06887">
    <property type="taxonomic scope" value="Archaea"/>
</dbReference>
<evidence type="ECO:0000259" key="2">
    <source>
        <dbReference type="Pfam" id="PF19778"/>
    </source>
</evidence>
<evidence type="ECO:0000259" key="1">
    <source>
        <dbReference type="Pfam" id="PF04851"/>
    </source>
</evidence>